<sequence length="365" mass="40000">MRVAVIGGGITGLSTAWSLTKAGIETTLFERGAIPNPLGASGDHHRIIRRAYGSQGGYQRRITEAYAAWDEMWNDLGRSHLLASGFLLVSLYEGDMSDQMRQGLADQNDPHETMPGAEAVRRYPYLDANNVRAVTFSPEGGALMCRHIATDLAKWLTDHGCNVRDHTQIGSVDHETGEVRTCDGEIHQFDRIVIAAGAWVLDLVPALGSELTPWRTAVAYLDPPADLAESWANSPVILETGGESDGYVLPPARGAGLKFGTGRHKIKSPPDQNRDVAPDEARQILNHFAPTFARLDEYRVTDVVSCAYTFTRDEHFLTRRIGKSTIVSACSGHGYKFGAAVGRRVARSLLDGDDPALYRWIEARD</sequence>
<protein>
    <submittedName>
        <fullName evidence="6">FAD-dependent oxidoreductase</fullName>
    </submittedName>
</protein>
<accession>A0ABT3Z6N7</accession>
<evidence type="ECO:0000256" key="3">
    <source>
        <dbReference type="ARBA" id="ARBA00022827"/>
    </source>
</evidence>
<proteinExistence type="predicted"/>
<evidence type="ECO:0000256" key="1">
    <source>
        <dbReference type="ARBA" id="ARBA00001974"/>
    </source>
</evidence>
<dbReference type="Gene3D" id="3.50.50.60">
    <property type="entry name" value="FAD/NAD(P)-binding domain"/>
    <property type="match status" value="1"/>
</dbReference>
<evidence type="ECO:0000256" key="4">
    <source>
        <dbReference type="ARBA" id="ARBA00023002"/>
    </source>
</evidence>
<gene>
    <name evidence="6" type="ORF">OEG84_06540</name>
</gene>
<evidence type="ECO:0000259" key="5">
    <source>
        <dbReference type="Pfam" id="PF01266"/>
    </source>
</evidence>
<dbReference type="InterPro" id="IPR006076">
    <property type="entry name" value="FAD-dep_OxRdtase"/>
</dbReference>
<comment type="cofactor">
    <cofactor evidence="1">
        <name>FAD</name>
        <dbReference type="ChEBI" id="CHEBI:57692"/>
    </cofactor>
</comment>
<organism evidence="6 7">
    <name type="scientific">Hoeflea algicola</name>
    <dbReference type="NCBI Taxonomy" id="2983763"/>
    <lineage>
        <taxon>Bacteria</taxon>
        <taxon>Pseudomonadati</taxon>
        <taxon>Pseudomonadota</taxon>
        <taxon>Alphaproteobacteria</taxon>
        <taxon>Hyphomicrobiales</taxon>
        <taxon>Rhizobiaceae</taxon>
        <taxon>Hoeflea</taxon>
    </lineage>
</organism>
<dbReference type="RefSeq" id="WP_267652981.1">
    <property type="nucleotide sequence ID" value="NZ_JAOVZR010000001.1"/>
</dbReference>
<keyword evidence="7" id="KW-1185">Reference proteome</keyword>
<dbReference type="SUPFAM" id="SSF54373">
    <property type="entry name" value="FAD-linked reductases, C-terminal domain"/>
    <property type="match status" value="1"/>
</dbReference>
<comment type="caution">
    <text evidence="6">The sequence shown here is derived from an EMBL/GenBank/DDBJ whole genome shotgun (WGS) entry which is preliminary data.</text>
</comment>
<keyword evidence="3" id="KW-0274">FAD</keyword>
<keyword evidence="4" id="KW-0560">Oxidoreductase</keyword>
<name>A0ABT3Z6N7_9HYPH</name>
<keyword evidence="2" id="KW-0285">Flavoprotein</keyword>
<dbReference type="InterPro" id="IPR036188">
    <property type="entry name" value="FAD/NAD-bd_sf"/>
</dbReference>
<dbReference type="Gene3D" id="3.30.9.10">
    <property type="entry name" value="D-Amino Acid Oxidase, subunit A, domain 2"/>
    <property type="match status" value="1"/>
</dbReference>
<reference evidence="6" key="1">
    <citation type="submission" date="2022-10" db="EMBL/GenBank/DDBJ databases">
        <title>Hoeflea sp. G2-23, isolated from marine algae.</title>
        <authorList>
            <person name="Kristyanto S."/>
            <person name="Kim J.M."/>
            <person name="Jeon C.O."/>
        </authorList>
    </citation>
    <scope>NUCLEOTIDE SEQUENCE</scope>
    <source>
        <strain evidence="6">G2-23</strain>
    </source>
</reference>
<dbReference type="Pfam" id="PF01266">
    <property type="entry name" value="DAO"/>
    <property type="match status" value="1"/>
</dbReference>
<dbReference type="SUPFAM" id="SSF51905">
    <property type="entry name" value="FAD/NAD(P)-binding domain"/>
    <property type="match status" value="1"/>
</dbReference>
<evidence type="ECO:0000256" key="2">
    <source>
        <dbReference type="ARBA" id="ARBA00022630"/>
    </source>
</evidence>
<dbReference type="PANTHER" id="PTHR10961:SF7">
    <property type="entry name" value="FAD DEPENDENT OXIDOREDUCTASE DOMAIN-CONTAINING PROTEIN"/>
    <property type="match status" value="1"/>
</dbReference>
<dbReference type="InterPro" id="IPR045170">
    <property type="entry name" value="MTOX"/>
</dbReference>
<dbReference type="Proteomes" id="UP001073227">
    <property type="component" value="Unassembled WGS sequence"/>
</dbReference>
<dbReference type="PANTHER" id="PTHR10961">
    <property type="entry name" value="PEROXISOMAL SARCOSINE OXIDASE"/>
    <property type="match status" value="1"/>
</dbReference>
<dbReference type="EMBL" id="JAOVZR010000001">
    <property type="protein sequence ID" value="MCY0147376.1"/>
    <property type="molecule type" value="Genomic_DNA"/>
</dbReference>
<feature type="domain" description="FAD dependent oxidoreductase" evidence="5">
    <location>
        <begin position="2"/>
        <end position="347"/>
    </location>
</feature>
<evidence type="ECO:0000313" key="6">
    <source>
        <dbReference type="EMBL" id="MCY0147376.1"/>
    </source>
</evidence>
<evidence type="ECO:0000313" key="7">
    <source>
        <dbReference type="Proteomes" id="UP001073227"/>
    </source>
</evidence>